<dbReference type="Proteomes" id="UP001501302">
    <property type="component" value="Unassembled WGS sequence"/>
</dbReference>
<name>A0ABP9GZD2_9FLAO</name>
<dbReference type="Pfam" id="PF00589">
    <property type="entry name" value="Phage_integrase"/>
    <property type="match status" value="1"/>
</dbReference>
<dbReference type="Gene3D" id="1.10.443.10">
    <property type="entry name" value="Intergrase catalytic core"/>
    <property type="match status" value="1"/>
</dbReference>
<dbReference type="EMBL" id="BAABJJ010000044">
    <property type="protein sequence ID" value="GAA4954817.1"/>
    <property type="molecule type" value="Genomic_DNA"/>
</dbReference>
<evidence type="ECO:0000259" key="4">
    <source>
        <dbReference type="PROSITE" id="PS51898"/>
    </source>
</evidence>
<evidence type="ECO:0000256" key="1">
    <source>
        <dbReference type="ARBA" id="ARBA00008857"/>
    </source>
</evidence>
<sequence>MASVRYRTKTNSKKNTIFLRFKQGGQFDFEVKTGIQIPKGKFSLSLQRINPTDEVDFNKLNKKLRNLKTHIENQYGSDSVEGIIIDNKWLSGKINGFLNKKSNDKAIDEKQFLSSFMQFFIDTAKKRLDKPNNPISYRTIQHYQTTKIKLNDYERHAGKLVKLTDVDMFFHEAFIEYLDTEQKLNPNTIGGYLSVIKRVCRKAELKGYEVNANYKSSDFKLPSNKTTDTYLTLKEIHEINSFEFKKDYLDNARDWLIIGVWTGFRVSDLLTLTKSNIDGDFIQKDTLKTDFPVYVPMHNHVKKILEKRKGKFPRKISDPKFNDYIKVVCKDVGLTYEIKGSKMSPIEIEKNGKKKTVYRKVNDVYKKHELISSHVCRRSFATNHYGKLDTLTIMKITGHKTESQFLKYIKITPREYAVKLKKYWEKINVNEFVNS</sequence>
<dbReference type="Pfam" id="PF13102">
    <property type="entry name" value="Phage_int_SAM_5"/>
    <property type="match status" value="1"/>
</dbReference>
<dbReference type="InterPro" id="IPR025269">
    <property type="entry name" value="SAM-like_dom"/>
</dbReference>
<protein>
    <submittedName>
        <fullName evidence="5">Phage integrase SAM-like domain-containing protein</fullName>
    </submittedName>
</protein>
<organism evidence="5 6">
    <name type="scientific">Algibacter agarivorans</name>
    <dbReference type="NCBI Taxonomy" id="1109741"/>
    <lineage>
        <taxon>Bacteria</taxon>
        <taxon>Pseudomonadati</taxon>
        <taxon>Bacteroidota</taxon>
        <taxon>Flavobacteriia</taxon>
        <taxon>Flavobacteriales</taxon>
        <taxon>Flavobacteriaceae</taxon>
        <taxon>Algibacter</taxon>
    </lineage>
</organism>
<keyword evidence="3" id="KW-0233">DNA recombination</keyword>
<dbReference type="PROSITE" id="PS51898">
    <property type="entry name" value="TYR_RECOMBINASE"/>
    <property type="match status" value="1"/>
</dbReference>
<feature type="domain" description="Tyr recombinase" evidence="4">
    <location>
        <begin position="226"/>
        <end position="421"/>
    </location>
</feature>
<dbReference type="InterPro" id="IPR050090">
    <property type="entry name" value="Tyrosine_recombinase_XerCD"/>
</dbReference>
<comment type="similarity">
    <text evidence="1">Belongs to the 'phage' integrase family.</text>
</comment>
<comment type="caution">
    <text evidence="5">The sequence shown here is derived from an EMBL/GenBank/DDBJ whole genome shotgun (WGS) entry which is preliminary data.</text>
</comment>
<accession>A0ABP9GZD2</accession>
<dbReference type="SUPFAM" id="SSF56349">
    <property type="entry name" value="DNA breaking-rejoining enzymes"/>
    <property type="match status" value="1"/>
</dbReference>
<dbReference type="InterPro" id="IPR010998">
    <property type="entry name" value="Integrase_recombinase_N"/>
</dbReference>
<keyword evidence="2" id="KW-0238">DNA-binding</keyword>
<dbReference type="PANTHER" id="PTHR30349:SF64">
    <property type="entry name" value="PROPHAGE INTEGRASE INTD-RELATED"/>
    <property type="match status" value="1"/>
</dbReference>
<reference evidence="6" key="1">
    <citation type="journal article" date="2019" name="Int. J. Syst. Evol. Microbiol.">
        <title>The Global Catalogue of Microorganisms (GCM) 10K type strain sequencing project: providing services to taxonomists for standard genome sequencing and annotation.</title>
        <authorList>
            <consortium name="The Broad Institute Genomics Platform"/>
            <consortium name="The Broad Institute Genome Sequencing Center for Infectious Disease"/>
            <person name="Wu L."/>
            <person name="Ma J."/>
        </authorList>
    </citation>
    <scope>NUCLEOTIDE SEQUENCE [LARGE SCALE GENOMIC DNA]</scope>
    <source>
        <strain evidence="6">JCM 18285</strain>
    </source>
</reference>
<evidence type="ECO:0000256" key="3">
    <source>
        <dbReference type="ARBA" id="ARBA00023172"/>
    </source>
</evidence>
<dbReference type="InterPro" id="IPR002104">
    <property type="entry name" value="Integrase_catalytic"/>
</dbReference>
<dbReference type="PANTHER" id="PTHR30349">
    <property type="entry name" value="PHAGE INTEGRASE-RELATED"/>
    <property type="match status" value="1"/>
</dbReference>
<dbReference type="InterPro" id="IPR013762">
    <property type="entry name" value="Integrase-like_cat_sf"/>
</dbReference>
<dbReference type="Gene3D" id="1.10.150.130">
    <property type="match status" value="1"/>
</dbReference>
<evidence type="ECO:0000256" key="2">
    <source>
        <dbReference type="ARBA" id="ARBA00023125"/>
    </source>
</evidence>
<proteinExistence type="inferred from homology"/>
<dbReference type="InterPro" id="IPR011010">
    <property type="entry name" value="DNA_brk_join_enz"/>
</dbReference>
<evidence type="ECO:0000313" key="5">
    <source>
        <dbReference type="EMBL" id="GAA4954817.1"/>
    </source>
</evidence>
<dbReference type="RefSeq" id="WP_345193601.1">
    <property type="nucleotide sequence ID" value="NZ_BAABJJ010000044.1"/>
</dbReference>
<gene>
    <name evidence="5" type="ORF">GCM10023314_30630</name>
</gene>
<evidence type="ECO:0000313" key="6">
    <source>
        <dbReference type="Proteomes" id="UP001501302"/>
    </source>
</evidence>
<keyword evidence="6" id="KW-1185">Reference proteome</keyword>